<proteinExistence type="inferred from homology"/>
<feature type="domain" description="Cathepsin propeptide inhibitor" evidence="6">
    <location>
        <begin position="40"/>
        <end position="96"/>
    </location>
</feature>
<dbReference type="SMART" id="SM00645">
    <property type="entry name" value="Pept_C1"/>
    <property type="match status" value="1"/>
</dbReference>
<dbReference type="SMART" id="SM00848">
    <property type="entry name" value="Inhibitor_I29"/>
    <property type="match status" value="1"/>
</dbReference>
<evidence type="ECO:0000256" key="2">
    <source>
        <dbReference type="ARBA" id="ARBA00023145"/>
    </source>
</evidence>
<evidence type="ECO:0000256" key="4">
    <source>
        <dbReference type="SAM" id="SignalP"/>
    </source>
</evidence>
<keyword evidence="4" id="KW-0732">Signal</keyword>
<dbReference type="Pfam" id="PF00112">
    <property type="entry name" value="Peptidase_C1"/>
    <property type="match status" value="1"/>
</dbReference>
<dbReference type="GO" id="GO:0006508">
    <property type="term" value="P:proteolysis"/>
    <property type="evidence" value="ECO:0007669"/>
    <property type="project" value="InterPro"/>
</dbReference>
<organism evidence="7 8">
    <name type="scientific">Pseudocohnilembus persalinus</name>
    <name type="common">Ciliate</name>
    <dbReference type="NCBI Taxonomy" id="266149"/>
    <lineage>
        <taxon>Eukaryota</taxon>
        <taxon>Sar</taxon>
        <taxon>Alveolata</taxon>
        <taxon>Ciliophora</taxon>
        <taxon>Intramacronucleata</taxon>
        <taxon>Oligohymenophorea</taxon>
        <taxon>Scuticociliatia</taxon>
        <taxon>Philasterida</taxon>
        <taxon>Pseudocohnilembidae</taxon>
        <taxon>Pseudocohnilembus</taxon>
    </lineage>
</organism>
<dbReference type="InterPro" id="IPR013128">
    <property type="entry name" value="Peptidase_C1A"/>
</dbReference>
<comment type="similarity">
    <text evidence="1">Belongs to the peptidase C1 family.</text>
</comment>
<dbReference type="InterPro" id="IPR000169">
    <property type="entry name" value="Pept_cys_AS"/>
</dbReference>
<keyword evidence="3" id="KW-1015">Disulfide bond</keyword>
<dbReference type="PRINTS" id="PR00705">
    <property type="entry name" value="PAPAIN"/>
</dbReference>
<dbReference type="Proteomes" id="UP000054937">
    <property type="component" value="Unassembled WGS sequence"/>
</dbReference>
<reference evidence="7 8" key="1">
    <citation type="journal article" date="2015" name="Sci. Rep.">
        <title>Genome of the facultative scuticociliatosis pathogen Pseudocohnilembus persalinus provides insight into its virulence through horizontal gene transfer.</title>
        <authorList>
            <person name="Xiong J."/>
            <person name="Wang G."/>
            <person name="Cheng J."/>
            <person name="Tian M."/>
            <person name="Pan X."/>
            <person name="Warren A."/>
            <person name="Jiang C."/>
            <person name="Yuan D."/>
            <person name="Miao W."/>
        </authorList>
    </citation>
    <scope>NUCLEOTIDE SEQUENCE [LARGE SCALE GENOMIC DNA]</scope>
    <source>
        <strain evidence="7">36N120E</strain>
    </source>
</reference>
<dbReference type="PROSITE" id="PS00139">
    <property type="entry name" value="THIOL_PROTEASE_CYS"/>
    <property type="match status" value="1"/>
</dbReference>
<dbReference type="OrthoDB" id="291838at2759"/>
<name>A0A0V0QKZ3_PSEPJ</name>
<evidence type="ECO:0000313" key="7">
    <source>
        <dbReference type="EMBL" id="KRX02939.1"/>
    </source>
</evidence>
<accession>A0A0V0QKZ3</accession>
<dbReference type="Gene3D" id="3.90.70.10">
    <property type="entry name" value="Cysteine proteinases"/>
    <property type="match status" value="1"/>
</dbReference>
<sequence length="342" mass="37053">MQGQLLTLFALAATTLLLLGGSGDFSNLRNTEVVKATAEFAQWKLTNGVNFAASEEAYRFEIFFENLKLVQKLNAEQTGSLRLGMTPFAAMTTEEFAETRTTKLTQSNSSIQYPSKPAQGVKEVPKSIDWVAKGAVAPVEDQGHCGSCWAFSTKESIEGFHYLESGEMVVLSAQQLVDCSLMNLGCSGGDPMTAYQYVQKNGIMSEESYPYISGTTGKRSTCQYDKSKVVVQNSSQTRVSPQNDAQAIREAATLGPLTIEVAAGNIFFQFYTSGVIDSTSCPTALDHGVLLTGYNDSASTPYWTIKNSWGPAWGNKGYANIAIQETGKGICGLQQYVAYPNL</sequence>
<evidence type="ECO:0000313" key="8">
    <source>
        <dbReference type="Proteomes" id="UP000054937"/>
    </source>
</evidence>
<protein>
    <recommendedName>
        <fullName evidence="9">Peptidase C1A papain C-terminal domain-containing protein</fullName>
    </recommendedName>
</protein>
<dbReference type="SUPFAM" id="SSF54001">
    <property type="entry name" value="Cysteine proteinases"/>
    <property type="match status" value="1"/>
</dbReference>
<comment type="caution">
    <text evidence="7">The sequence shown here is derived from an EMBL/GenBank/DDBJ whole genome shotgun (WGS) entry which is preliminary data.</text>
</comment>
<gene>
    <name evidence="7" type="ORF">PPERSA_09061</name>
</gene>
<dbReference type="InterPro" id="IPR039417">
    <property type="entry name" value="Peptidase_C1A_papain-like"/>
</dbReference>
<dbReference type="InterPro" id="IPR013201">
    <property type="entry name" value="Prot_inhib_I29"/>
</dbReference>
<dbReference type="Pfam" id="PF08246">
    <property type="entry name" value="Inhibitor_I29"/>
    <property type="match status" value="1"/>
</dbReference>
<dbReference type="InParanoid" id="A0A0V0QKZ3"/>
<dbReference type="CDD" id="cd02248">
    <property type="entry name" value="Peptidase_C1A"/>
    <property type="match status" value="1"/>
</dbReference>
<dbReference type="PROSITE" id="PS00639">
    <property type="entry name" value="THIOL_PROTEASE_HIS"/>
    <property type="match status" value="1"/>
</dbReference>
<dbReference type="InterPro" id="IPR038765">
    <property type="entry name" value="Papain-like_cys_pep_sf"/>
</dbReference>
<keyword evidence="8" id="KW-1185">Reference proteome</keyword>
<evidence type="ECO:0000259" key="6">
    <source>
        <dbReference type="SMART" id="SM00848"/>
    </source>
</evidence>
<feature type="chain" id="PRO_5018695753" description="Peptidase C1A papain C-terminal domain-containing protein" evidence="4">
    <location>
        <begin position="24"/>
        <end position="342"/>
    </location>
</feature>
<dbReference type="GO" id="GO:0008234">
    <property type="term" value="F:cysteine-type peptidase activity"/>
    <property type="evidence" value="ECO:0007669"/>
    <property type="project" value="InterPro"/>
</dbReference>
<evidence type="ECO:0000256" key="3">
    <source>
        <dbReference type="ARBA" id="ARBA00023157"/>
    </source>
</evidence>
<dbReference type="InterPro" id="IPR025660">
    <property type="entry name" value="Pept_his_AS"/>
</dbReference>
<dbReference type="EMBL" id="LDAU01000149">
    <property type="protein sequence ID" value="KRX02939.1"/>
    <property type="molecule type" value="Genomic_DNA"/>
</dbReference>
<dbReference type="InterPro" id="IPR000668">
    <property type="entry name" value="Peptidase_C1A_C"/>
</dbReference>
<feature type="signal peptide" evidence="4">
    <location>
        <begin position="1"/>
        <end position="23"/>
    </location>
</feature>
<dbReference type="OMA" id="ITTEKYY"/>
<dbReference type="FunFam" id="3.90.70.10:FF:000332">
    <property type="entry name" value="Cathepsin L1"/>
    <property type="match status" value="1"/>
</dbReference>
<evidence type="ECO:0000259" key="5">
    <source>
        <dbReference type="SMART" id="SM00645"/>
    </source>
</evidence>
<dbReference type="AlphaFoldDB" id="A0A0V0QKZ3"/>
<evidence type="ECO:0000256" key="1">
    <source>
        <dbReference type="ARBA" id="ARBA00008455"/>
    </source>
</evidence>
<keyword evidence="2" id="KW-0865">Zymogen</keyword>
<evidence type="ECO:0008006" key="9">
    <source>
        <dbReference type="Google" id="ProtNLM"/>
    </source>
</evidence>
<feature type="domain" description="Peptidase C1A papain C-terminal" evidence="5">
    <location>
        <begin position="124"/>
        <end position="341"/>
    </location>
</feature>
<dbReference type="PANTHER" id="PTHR12411">
    <property type="entry name" value="CYSTEINE PROTEASE FAMILY C1-RELATED"/>
    <property type="match status" value="1"/>
</dbReference>